<dbReference type="InterPro" id="IPR013767">
    <property type="entry name" value="PAS_fold"/>
</dbReference>
<keyword evidence="1" id="KW-0175">Coiled coil</keyword>
<dbReference type="Pfam" id="PF00989">
    <property type="entry name" value="PAS"/>
    <property type="match status" value="1"/>
</dbReference>
<dbReference type="SUPFAM" id="SSF55785">
    <property type="entry name" value="PYP-like sensor domain (PAS domain)"/>
    <property type="match status" value="1"/>
</dbReference>
<evidence type="ECO:0000256" key="1">
    <source>
        <dbReference type="SAM" id="Coils"/>
    </source>
</evidence>
<evidence type="ECO:0000259" key="3">
    <source>
        <dbReference type="PROSITE" id="PS50112"/>
    </source>
</evidence>
<accession>A0A9X3F0W6</accession>
<feature type="coiled-coil region" evidence="1">
    <location>
        <begin position="7"/>
        <end position="41"/>
    </location>
</feature>
<feature type="domain" description="PAS" evidence="3">
    <location>
        <begin position="31"/>
        <end position="76"/>
    </location>
</feature>
<keyword evidence="5" id="KW-1185">Reference proteome</keyword>
<feature type="compositionally biased region" description="Basic residues" evidence="2">
    <location>
        <begin position="101"/>
        <end position="113"/>
    </location>
</feature>
<dbReference type="Proteomes" id="UP001150924">
    <property type="component" value="Unassembled WGS sequence"/>
</dbReference>
<dbReference type="CDD" id="cd00130">
    <property type="entry name" value="PAS"/>
    <property type="match status" value="1"/>
</dbReference>
<dbReference type="AlphaFoldDB" id="A0A9X3F0W6"/>
<dbReference type="InterPro" id="IPR000014">
    <property type="entry name" value="PAS"/>
</dbReference>
<proteinExistence type="predicted"/>
<dbReference type="SMART" id="SM00091">
    <property type="entry name" value="PAS"/>
    <property type="match status" value="1"/>
</dbReference>
<dbReference type="GO" id="GO:0006355">
    <property type="term" value="P:regulation of DNA-templated transcription"/>
    <property type="evidence" value="ECO:0007669"/>
    <property type="project" value="InterPro"/>
</dbReference>
<dbReference type="Gene3D" id="3.30.450.20">
    <property type="entry name" value="PAS domain"/>
    <property type="match status" value="1"/>
</dbReference>
<reference evidence="4" key="1">
    <citation type="submission" date="2022-11" db="EMBL/GenBank/DDBJ databases">
        <title>Minimal conservation of predation-associated metabolite biosynthetic gene clusters underscores biosynthetic potential of Myxococcota including descriptions for ten novel species: Archangium lansinium sp. nov., Myxococcus landrumus sp. nov., Nannocystis bai.</title>
        <authorList>
            <person name="Ahearne A."/>
            <person name="Stevens C."/>
            <person name="Phillips K."/>
        </authorList>
    </citation>
    <scope>NUCLEOTIDE SEQUENCE</scope>
    <source>
        <strain evidence="4">Na p29</strain>
    </source>
</reference>
<dbReference type="PROSITE" id="PS50112">
    <property type="entry name" value="PAS"/>
    <property type="match status" value="1"/>
</dbReference>
<dbReference type="EMBL" id="JAPNKE010000002">
    <property type="protein sequence ID" value="MCY1013987.1"/>
    <property type="molecule type" value="Genomic_DNA"/>
</dbReference>
<evidence type="ECO:0000313" key="4">
    <source>
        <dbReference type="EMBL" id="MCY1013987.1"/>
    </source>
</evidence>
<evidence type="ECO:0000313" key="5">
    <source>
        <dbReference type="Proteomes" id="UP001150924"/>
    </source>
</evidence>
<feature type="compositionally biased region" description="Polar residues" evidence="2">
    <location>
        <begin position="118"/>
        <end position="131"/>
    </location>
</feature>
<evidence type="ECO:0000256" key="2">
    <source>
        <dbReference type="SAM" id="MobiDB-lite"/>
    </source>
</evidence>
<comment type="caution">
    <text evidence="4">The sequence shown here is derived from an EMBL/GenBank/DDBJ whole genome shotgun (WGS) entry which is preliminary data.</text>
</comment>
<organism evidence="4 5">
    <name type="scientific">Nannocystis pusilla</name>
    <dbReference type="NCBI Taxonomy" id="889268"/>
    <lineage>
        <taxon>Bacteria</taxon>
        <taxon>Pseudomonadati</taxon>
        <taxon>Myxococcota</taxon>
        <taxon>Polyangia</taxon>
        <taxon>Nannocystales</taxon>
        <taxon>Nannocystaceae</taxon>
        <taxon>Nannocystis</taxon>
    </lineage>
</organism>
<dbReference type="InterPro" id="IPR035965">
    <property type="entry name" value="PAS-like_dom_sf"/>
</dbReference>
<feature type="region of interest" description="Disordered" evidence="2">
    <location>
        <begin position="76"/>
        <end position="131"/>
    </location>
</feature>
<name>A0A9X3F0W6_9BACT</name>
<gene>
    <name evidence="4" type="ORF">OV079_52380</name>
</gene>
<protein>
    <submittedName>
        <fullName evidence="4">PAS domain-containing protein</fullName>
    </submittedName>
</protein>
<sequence>MPENAEIARLQAENAALRRRIAEQDEDLDRLERLLQTTIDHVDSVIYLRDETGIFTHINNTYEQLTHLSREAVLGRRDSDVFPRSTRPFGSPIGRSSRTSRPSRRTSSCRRRTGCTSFARTSSRCSTPPAG</sequence>
<feature type="compositionally biased region" description="Low complexity" evidence="2">
    <location>
        <begin position="91"/>
        <end position="100"/>
    </location>
</feature>